<keyword evidence="2" id="KW-1185">Reference proteome</keyword>
<dbReference type="Proteomes" id="UP000887566">
    <property type="component" value="Unplaced"/>
</dbReference>
<feature type="signal peptide" evidence="1">
    <location>
        <begin position="1"/>
        <end position="20"/>
    </location>
</feature>
<evidence type="ECO:0000256" key="1">
    <source>
        <dbReference type="SAM" id="SignalP"/>
    </source>
</evidence>
<proteinExistence type="predicted"/>
<evidence type="ECO:0000313" key="2">
    <source>
        <dbReference type="Proteomes" id="UP000887566"/>
    </source>
</evidence>
<reference evidence="3" key="1">
    <citation type="submission" date="2022-11" db="UniProtKB">
        <authorList>
            <consortium name="WormBaseParasite"/>
        </authorList>
    </citation>
    <scope>IDENTIFICATION</scope>
</reference>
<keyword evidence="1" id="KW-0732">Signal</keyword>
<dbReference type="AlphaFoldDB" id="A0A914V8C8"/>
<organism evidence="2 3">
    <name type="scientific">Plectus sambesii</name>
    <dbReference type="NCBI Taxonomy" id="2011161"/>
    <lineage>
        <taxon>Eukaryota</taxon>
        <taxon>Metazoa</taxon>
        <taxon>Ecdysozoa</taxon>
        <taxon>Nematoda</taxon>
        <taxon>Chromadorea</taxon>
        <taxon>Plectida</taxon>
        <taxon>Plectina</taxon>
        <taxon>Plectoidea</taxon>
        <taxon>Plectidae</taxon>
        <taxon>Plectus</taxon>
    </lineage>
</organism>
<accession>A0A914V8C8</accession>
<dbReference type="WBParaSite" id="PSAMB.scaffold166size70358.g3002.t1">
    <property type="protein sequence ID" value="PSAMB.scaffold166size70358.g3002.t1"/>
    <property type="gene ID" value="PSAMB.scaffold166size70358.g3002"/>
</dbReference>
<protein>
    <submittedName>
        <fullName evidence="3">Uncharacterized protein</fullName>
    </submittedName>
</protein>
<name>A0A914V8C8_9BILA</name>
<sequence length="102" mass="10974">MHHCAGTLLVVCVVVAVVRCQQSQQDAAAAANSDSKELSALVAVCQRYPQLEVCADIVNNAGADDDDENAVEKRKGSFIRLGKRKGSFIRLGKRKGSFIRLG</sequence>
<evidence type="ECO:0000313" key="3">
    <source>
        <dbReference type="WBParaSite" id="PSAMB.scaffold166size70358.g3002.t1"/>
    </source>
</evidence>
<feature type="chain" id="PRO_5036742384" evidence="1">
    <location>
        <begin position="21"/>
        <end position="102"/>
    </location>
</feature>